<evidence type="ECO:0000313" key="7">
    <source>
        <dbReference type="Proteomes" id="UP000494117"/>
    </source>
</evidence>
<evidence type="ECO:0000256" key="4">
    <source>
        <dbReference type="SAM" id="MobiDB-lite"/>
    </source>
</evidence>
<evidence type="ECO:0000256" key="1">
    <source>
        <dbReference type="ARBA" id="ARBA00023015"/>
    </source>
</evidence>
<dbReference type="EMBL" id="CADILG010000005">
    <property type="protein sequence ID" value="CAB3841434.1"/>
    <property type="molecule type" value="Genomic_DNA"/>
</dbReference>
<evidence type="ECO:0000256" key="3">
    <source>
        <dbReference type="ARBA" id="ARBA00023163"/>
    </source>
</evidence>
<dbReference type="PANTHER" id="PTHR40661:SF3">
    <property type="entry name" value="FELS-1 PROPHAGE TRANSCRIPTIONAL REGULATOR"/>
    <property type="match status" value="1"/>
</dbReference>
<keyword evidence="1" id="KW-0805">Transcription regulation</keyword>
<evidence type="ECO:0000259" key="5">
    <source>
        <dbReference type="Pfam" id="PF00717"/>
    </source>
</evidence>
<name>A0A6S7DC13_9BURK</name>
<dbReference type="Pfam" id="PF00717">
    <property type="entry name" value="Peptidase_S24"/>
    <property type="match status" value="1"/>
</dbReference>
<sequence length="306" mass="32578">MFLDLARALNVNVEWLMDGSGPKRGAGDGEPAKKRPRSADWPFSSIPEDEVRALGITQLSALEGAIALAIAQLKLGINVSSPVAGSQAGSARSPLTSLDAADDPFPMRIDGLAAEPWNGGKTTSQAERENRIRISTQTGVIANVGLGETLAANDGFQKVPELADVRLAAGDGIENYNEDQTGMVQFRRSFLKSVGADNGNACVVYAKGDSMEPVIRDGAALLVVPNESLTLRDVAAGGVYAINYDGKMIVKTVTRDRLTKRWVARSFNPAYQDIPLESGTPVRVLGQVVWSGARLKGDEGGQWVRS</sequence>
<keyword evidence="2" id="KW-0238">DNA-binding</keyword>
<dbReference type="Gene3D" id="2.10.109.10">
    <property type="entry name" value="Umud Fragment, subunit A"/>
    <property type="match status" value="1"/>
</dbReference>
<dbReference type="AlphaFoldDB" id="A0A6S7DC13"/>
<proteinExistence type="predicted"/>
<dbReference type="InterPro" id="IPR039418">
    <property type="entry name" value="LexA-like"/>
</dbReference>
<dbReference type="CDD" id="cd06529">
    <property type="entry name" value="S24_LexA-like"/>
    <property type="match status" value="1"/>
</dbReference>
<protein>
    <recommendedName>
        <fullName evidence="5">Peptidase S24/S26A/S26B/S26C domain-containing protein</fullName>
    </recommendedName>
</protein>
<dbReference type="Proteomes" id="UP000494117">
    <property type="component" value="Unassembled WGS sequence"/>
</dbReference>
<evidence type="ECO:0000256" key="2">
    <source>
        <dbReference type="ARBA" id="ARBA00023125"/>
    </source>
</evidence>
<keyword evidence="3" id="KW-0804">Transcription</keyword>
<feature type="domain" description="Peptidase S24/S26A/S26B/S26C" evidence="5">
    <location>
        <begin position="166"/>
        <end position="289"/>
    </location>
</feature>
<reference evidence="6 7" key="1">
    <citation type="submission" date="2020-04" db="EMBL/GenBank/DDBJ databases">
        <authorList>
            <person name="De Canck E."/>
        </authorList>
    </citation>
    <scope>NUCLEOTIDE SEQUENCE [LARGE SCALE GENOMIC DNA]</scope>
    <source>
        <strain evidence="6 7">LMG 26858</strain>
    </source>
</reference>
<dbReference type="SUPFAM" id="SSF51306">
    <property type="entry name" value="LexA/Signal peptidase"/>
    <property type="match status" value="1"/>
</dbReference>
<dbReference type="PANTHER" id="PTHR40661">
    <property type="match status" value="1"/>
</dbReference>
<evidence type="ECO:0000313" key="6">
    <source>
        <dbReference type="EMBL" id="CAB3841434.1"/>
    </source>
</evidence>
<keyword evidence="7" id="KW-1185">Reference proteome</keyword>
<organism evidence="6 7">
    <name type="scientific">Achromobacter anxifer</name>
    <dbReference type="NCBI Taxonomy" id="1287737"/>
    <lineage>
        <taxon>Bacteria</taxon>
        <taxon>Pseudomonadati</taxon>
        <taxon>Pseudomonadota</taxon>
        <taxon>Betaproteobacteria</taxon>
        <taxon>Burkholderiales</taxon>
        <taxon>Alcaligenaceae</taxon>
        <taxon>Achromobacter</taxon>
    </lineage>
</organism>
<accession>A0A6S7DC13</accession>
<dbReference type="InterPro" id="IPR036286">
    <property type="entry name" value="LexA/Signal_pep-like_sf"/>
</dbReference>
<gene>
    <name evidence="6" type="ORF">LMG26858_01223</name>
</gene>
<dbReference type="GO" id="GO:0003677">
    <property type="term" value="F:DNA binding"/>
    <property type="evidence" value="ECO:0007669"/>
    <property type="project" value="UniProtKB-KW"/>
</dbReference>
<feature type="region of interest" description="Disordered" evidence="4">
    <location>
        <begin position="19"/>
        <end position="44"/>
    </location>
</feature>
<dbReference type="InterPro" id="IPR015927">
    <property type="entry name" value="Peptidase_S24_S26A/B/C"/>
</dbReference>